<feature type="domain" description="DUF2231" evidence="2">
    <location>
        <begin position="8"/>
        <end position="154"/>
    </location>
</feature>
<accession>A0A6J6VB93</accession>
<protein>
    <submittedName>
        <fullName evidence="3">Unannotated protein</fullName>
    </submittedName>
</protein>
<evidence type="ECO:0000313" key="5">
    <source>
        <dbReference type="EMBL" id="CAB4905301.1"/>
    </source>
</evidence>
<dbReference type="EMBL" id="CAEZZP010000034">
    <property type="protein sequence ID" value="CAB4769410.1"/>
    <property type="molecule type" value="Genomic_DNA"/>
</dbReference>
<evidence type="ECO:0000313" key="4">
    <source>
        <dbReference type="EMBL" id="CAB4883714.1"/>
    </source>
</evidence>
<gene>
    <name evidence="3" type="ORF">UFOPK2880_00724</name>
    <name evidence="4" type="ORF">UFOPK3304_01901</name>
    <name evidence="5" type="ORF">UFOPK3494_01164</name>
</gene>
<name>A0A6J6VB93_9ZZZZ</name>
<dbReference type="EMBL" id="CAFBLJ010000175">
    <property type="protein sequence ID" value="CAB4883714.1"/>
    <property type="molecule type" value="Genomic_DNA"/>
</dbReference>
<feature type="transmembrane region" description="Helical" evidence="1">
    <location>
        <begin position="87"/>
        <end position="105"/>
    </location>
</feature>
<keyword evidence="1" id="KW-0812">Transmembrane</keyword>
<feature type="transmembrane region" description="Helical" evidence="1">
    <location>
        <begin position="14"/>
        <end position="36"/>
    </location>
</feature>
<evidence type="ECO:0000256" key="1">
    <source>
        <dbReference type="SAM" id="Phobius"/>
    </source>
</evidence>
<evidence type="ECO:0000313" key="3">
    <source>
        <dbReference type="EMBL" id="CAB4769410.1"/>
    </source>
</evidence>
<keyword evidence="1" id="KW-0472">Membrane</keyword>
<evidence type="ECO:0000259" key="2">
    <source>
        <dbReference type="Pfam" id="PF09990"/>
    </source>
</evidence>
<reference evidence="3" key="1">
    <citation type="submission" date="2020-05" db="EMBL/GenBank/DDBJ databases">
        <authorList>
            <person name="Chiriac C."/>
            <person name="Salcher M."/>
            <person name="Ghai R."/>
            <person name="Kavagutti S V."/>
        </authorList>
    </citation>
    <scope>NUCLEOTIDE SEQUENCE</scope>
</reference>
<dbReference type="EMBL" id="CAFBMF010000078">
    <property type="protein sequence ID" value="CAB4905301.1"/>
    <property type="molecule type" value="Genomic_DNA"/>
</dbReference>
<sequence>MELNNLFGLPAHPLLVHLPVVMVPMAALGAIILAIFPRFFSRFGWWVTGIAFIGAVGAILAAGSGETLEERVARTSTLRDHAEMGETARLLAVVLFVVLLIVMLARKYRATDMAKKAVAIAVSVVIAVSAAAAGWVIIQTGHSGAKASWCEVTKNCPNVKP</sequence>
<feature type="transmembrane region" description="Helical" evidence="1">
    <location>
        <begin position="43"/>
        <end position="62"/>
    </location>
</feature>
<dbReference type="InterPro" id="IPR019251">
    <property type="entry name" value="DUF2231_TM"/>
</dbReference>
<keyword evidence="1" id="KW-1133">Transmembrane helix</keyword>
<organism evidence="3">
    <name type="scientific">freshwater metagenome</name>
    <dbReference type="NCBI Taxonomy" id="449393"/>
    <lineage>
        <taxon>unclassified sequences</taxon>
        <taxon>metagenomes</taxon>
        <taxon>ecological metagenomes</taxon>
    </lineage>
</organism>
<dbReference type="AlphaFoldDB" id="A0A6J6VB93"/>
<feature type="transmembrane region" description="Helical" evidence="1">
    <location>
        <begin position="117"/>
        <end position="138"/>
    </location>
</feature>
<dbReference type="Pfam" id="PF09990">
    <property type="entry name" value="DUF2231"/>
    <property type="match status" value="1"/>
</dbReference>
<proteinExistence type="predicted"/>